<dbReference type="SUPFAM" id="SSF47203">
    <property type="entry name" value="Acyl-CoA dehydrogenase C-terminal domain-like"/>
    <property type="match status" value="1"/>
</dbReference>
<evidence type="ECO:0000256" key="4">
    <source>
        <dbReference type="ARBA" id="ARBA00022630"/>
    </source>
</evidence>
<dbReference type="Gene3D" id="1.20.140.10">
    <property type="entry name" value="Butyryl-CoA Dehydrogenase, subunit A, domain 3"/>
    <property type="match status" value="1"/>
</dbReference>
<dbReference type="Proteomes" id="UP001187346">
    <property type="component" value="Unassembled WGS sequence"/>
</dbReference>
<accession>A0ABU4FBU7</accession>
<dbReference type="Pfam" id="PF00441">
    <property type="entry name" value="Acyl-CoA_dh_1"/>
    <property type="match status" value="1"/>
</dbReference>
<dbReference type="InterPro" id="IPR046373">
    <property type="entry name" value="Acyl-CoA_Oxase/DH_mid-dom_sf"/>
</dbReference>
<dbReference type="Gene3D" id="2.40.110.10">
    <property type="entry name" value="Butyryl-CoA Dehydrogenase, subunit A, domain 2"/>
    <property type="match status" value="1"/>
</dbReference>
<evidence type="ECO:0000313" key="11">
    <source>
        <dbReference type="EMBL" id="MDV7218059.1"/>
    </source>
</evidence>
<keyword evidence="6 7" id="KW-0560">Oxidoreductase</keyword>
<feature type="domain" description="Acyl-CoA oxidase/dehydrogenase middle" evidence="9">
    <location>
        <begin position="128"/>
        <end position="223"/>
    </location>
</feature>
<evidence type="ECO:0000256" key="1">
    <source>
        <dbReference type="ARBA" id="ARBA00001974"/>
    </source>
</evidence>
<dbReference type="Gene3D" id="1.10.540.10">
    <property type="entry name" value="Acyl-CoA dehydrogenase/oxidase, N-terminal domain"/>
    <property type="match status" value="1"/>
</dbReference>
<comment type="caution">
    <text evidence="11">The sequence shown here is derived from an EMBL/GenBank/DDBJ whole genome shotgun (WGS) entry which is preliminary data.</text>
</comment>
<comment type="subunit">
    <text evidence="3">Homodimer.</text>
</comment>
<evidence type="ECO:0000259" key="10">
    <source>
        <dbReference type="Pfam" id="PF02771"/>
    </source>
</evidence>
<organism evidence="11 12">
    <name type="scientific">Streptomyces prunicolor</name>
    <dbReference type="NCBI Taxonomy" id="67348"/>
    <lineage>
        <taxon>Bacteria</taxon>
        <taxon>Bacillati</taxon>
        <taxon>Actinomycetota</taxon>
        <taxon>Actinomycetes</taxon>
        <taxon>Kitasatosporales</taxon>
        <taxon>Streptomycetaceae</taxon>
        <taxon>Streptomyces</taxon>
    </lineage>
</organism>
<dbReference type="PANTHER" id="PTHR48083">
    <property type="entry name" value="MEDIUM-CHAIN SPECIFIC ACYL-COA DEHYDROGENASE, MITOCHONDRIAL-RELATED"/>
    <property type="match status" value="1"/>
</dbReference>
<dbReference type="Pfam" id="PF02770">
    <property type="entry name" value="Acyl-CoA_dh_M"/>
    <property type="match status" value="1"/>
</dbReference>
<evidence type="ECO:0000256" key="5">
    <source>
        <dbReference type="ARBA" id="ARBA00022827"/>
    </source>
</evidence>
<dbReference type="InterPro" id="IPR009100">
    <property type="entry name" value="AcylCoA_DH/oxidase_NM_dom_sf"/>
</dbReference>
<reference evidence="11 12" key="1">
    <citation type="submission" date="2023-10" db="EMBL/GenBank/DDBJ databases">
        <title>Characterization of rhizosphere-enriched actinobacteria from wheat plants lab-grown on chernevaya soil.</title>
        <authorList>
            <person name="Tikhonova E.N."/>
            <person name="Konopkin A."/>
            <person name="Kravchenko I.K."/>
        </authorList>
    </citation>
    <scope>NUCLEOTIDE SEQUENCE [LARGE SCALE GENOMIC DNA]</scope>
    <source>
        <strain evidence="11 12">RR29</strain>
    </source>
</reference>
<comment type="similarity">
    <text evidence="2 7">Belongs to the acyl-CoA dehydrogenase family.</text>
</comment>
<name>A0ABU4FBU7_9ACTN</name>
<proteinExistence type="inferred from homology"/>
<feature type="domain" description="Acyl-CoA dehydrogenase/oxidase N-terminal" evidence="10">
    <location>
        <begin position="13"/>
        <end position="124"/>
    </location>
</feature>
<evidence type="ECO:0000259" key="9">
    <source>
        <dbReference type="Pfam" id="PF02770"/>
    </source>
</evidence>
<dbReference type="EMBL" id="JAWMAJ010000058">
    <property type="protein sequence ID" value="MDV7218059.1"/>
    <property type="molecule type" value="Genomic_DNA"/>
</dbReference>
<keyword evidence="5 7" id="KW-0274">FAD</keyword>
<dbReference type="PANTHER" id="PTHR48083:SF13">
    <property type="entry name" value="ACYL-COA DEHYDROGENASE FAMILY MEMBER 11"/>
    <property type="match status" value="1"/>
</dbReference>
<dbReference type="InterPro" id="IPR037069">
    <property type="entry name" value="AcylCoA_DH/ox_N_sf"/>
</dbReference>
<dbReference type="InterPro" id="IPR013786">
    <property type="entry name" value="AcylCoA_DH/ox_N"/>
</dbReference>
<evidence type="ECO:0000256" key="2">
    <source>
        <dbReference type="ARBA" id="ARBA00009347"/>
    </source>
</evidence>
<protein>
    <submittedName>
        <fullName evidence="11">Acyl-CoA dehydrogenase family protein</fullName>
    </submittedName>
</protein>
<evidence type="ECO:0000259" key="8">
    <source>
        <dbReference type="Pfam" id="PF00441"/>
    </source>
</evidence>
<keyword evidence="4 7" id="KW-0285">Flavoprotein</keyword>
<comment type="cofactor">
    <cofactor evidence="1 7">
        <name>FAD</name>
        <dbReference type="ChEBI" id="CHEBI:57692"/>
    </cofactor>
</comment>
<sequence>MSFDFSLAPRVVEWRDRIAEFVTDVVVPREQEAFANGLDDRLRRELQQAAKAAGIWAPQAPADLGGGGFRFDEAAVLLEEAGTSLLGPLALNCAAPDEGNIHLLDVVATPAQREKYLVPLVNGDIRSCFAMTEPPPGAGSDPSAVRTLATKVPGGWSISGEKHLITGAEGAAFTIVMARDGESGGATMLLVDTDTPGFAVKEHARTIDSTMVGGHCRVLFEDVFVPDDAVLGEAGLGFRYVQVRLAPARLTHCMRWLGAARRAHEIALSRAVDRELFGQRLADLGMAQQLIADNEIDLVAARALLWQACWEVAEGGRGTESSSRAKVFISEAVGRVVDRSVQLAGGLGTSEDLVIGRVYADIRAFRIYDGASEAHRMSIAKRAARRAGATAVQESGVQS</sequence>
<dbReference type="SUPFAM" id="SSF56645">
    <property type="entry name" value="Acyl-CoA dehydrogenase NM domain-like"/>
    <property type="match status" value="1"/>
</dbReference>
<evidence type="ECO:0000313" key="12">
    <source>
        <dbReference type="Proteomes" id="UP001187346"/>
    </source>
</evidence>
<dbReference type="RefSeq" id="WP_317772237.1">
    <property type="nucleotide sequence ID" value="NZ_JAWMAJ010000058.1"/>
</dbReference>
<evidence type="ECO:0000256" key="6">
    <source>
        <dbReference type="ARBA" id="ARBA00023002"/>
    </source>
</evidence>
<gene>
    <name evidence="11" type="ORF">R5A26_19110</name>
</gene>
<keyword evidence="12" id="KW-1185">Reference proteome</keyword>
<dbReference type="InterPro" id="IPR009075">
    <property type="entry name" value="AcylCo_DH/oxidase_C"/>
</dbReference>
<dbReference type="InterPro" id="IPR050741">
    <property type="entry name" value="Acyl-CoA_dehydrogenase"/>
</dbReference>
<evidence type="ECO:0000256" key="7">
    <source>
        <dbReference type="RuleBase" id="RU362125"/>
    </source>
</evidence>
<evidence type="ECO:0000256" key="3">
    <source>
        <dbReference type="ARBA" id="ARBA00011738"/>
    </source>
</evidence>
<feature type="domain" description="Acyl-CoA dehydrogenase/oxidase C-terminal" evidence="8">
    <location>
        <begin position="237"/>
        <end position="383"/>
    </location>
</feature>
<dbReference type="InterPro" id="IPR006091">
    <property type="entry name" value="Acyl-CoA_Oxase/DH_mid-dom"/>
</dbReference>
<dbReference type="InterPro" id="IPR036250">
    <property type="entry name" value="AcylCo_DH-like_C"/>
</dbReference>
<dbReference type="Pfam" id="PF02771">
    <property type="entry name" value="Acyl-CoA_dh_N"/>
    <property type="match status" value="1"/>
</dbReference>